<sequence length="302" mass="32234">MIVKTLLRLAAMLLVLAALPAGAAVNVFASVPEWAALAREIGGDKVNVFAATSALQDPHRIEARPSLIARARSSQLVVATGADLEIGWLPVVLRESGNAAIQPGKPGYFEAAAQVRMLEVPARLDRADGDVHASGNPHIQTDPRNILKVAEALAGRLAQLDGANAVAYQAGLANFAERWKAAMARWEQSAAPLRGAPVWVQHRSFAYMADWLGLKELGALEPKPGVEPGSTQLAGLLERQKVTPGRMILRPAYARATASDWFGERAHIPVVVLPFTVGGSPESGDLFALFDDTLRRLLAGLK</sequence>
<dbReference type="AlphaFoldDB" id="A0A848GAJ2"/>
<dbReference type="Gene3D" id="3.40.50.1980">
    <property type="entry name" value="Nitrogenase molybdenum iron protein domain"/>
    <property type="match status" value="2"/>
</dbReference>
<dbReference type="PANTHER" id="PTHR42953">
    <property type="entry name" value="HIGH-AFFINITY ZINC UPTAKE SYSTEM PROTEIN ZNUA-RELATED"/>
    <property type="match status" value="1"/>
</dbReference>
<dbReference type="GO" id="GO:0030001">
    <property type="term" value="P:metal ion transport"/>
    <property type="evidence" value="ECO:0007669"/>
    <property type="project" value="InterPro"/>
</dbReference>
<reference evidence="2 3" key="1">
    <citation type="submission" date="2020-04" db="EMBL/GenBank/DDBJ databases">
        <title>Zoogloea sp. G-4-1-14 isolated from soil.</title>
        <authorList>
            <person name="Dahal R.H."/>
        </authorList>
    </citation>
    <scope>NUCLEOTIDE SEQUENCE [LARGE SCALE GENOMIC DNA]</scope>
    <source>
        <strain evidence="2 3">G-4-1-14</strain>
    </source>
</reference>
<dbReference type="EMBL" id="JABBGA010000008">
    <property type="protein sequence ID" value="NML26561.1"/>
    <property type="molecule type" value="Genomic_DNA"/>
</dbReference>
<gene>
    <name evidence="2" type="ORF">HHL15_12470</name>
</gene>
<dbReference type="Proteomes" id="UP000580043">
    <property type="component" value="Unassembled WGS sequence"/>
</dbReference>
<feature type="chain" id="PRO_5032913675" evidence="1">
    <location>
        <begin position="24"/>
        <end position="302"/>
    </location>
</feature>
<evidence type="ECO:0000313" key="3">
    <source>
        <dbReference type="Proteomes" id="UP000580043"/>
    </source>
</evidence>
<name>A0A848GAJ2_9RHOO</name>
<keyword evidence="3" id="KW-1185">Reference proteome</keyword>
<accession>A0A848GAJ2</accession>
<dbReference type="GO" id="GO:0046872">
    <property type="term" value="F:metal ion binding"/>
    <property type="evidence" value="ECO:0007669"/>
    <property type="project" value="InterPro"/>
</dbReference>
<dbReference type="InterPro" id="IPR050492">
    <property type="entry name" value="Bact_metal-bind_prot9"/>
</dbReference>
<dbReference type="RefSeq" id="WP_169146094.1">
    <property type="nucleotide sequence ID" value="NZ_JABBGA010000008.1"/>
</dbReference>
<evidence type="ECO:0000313" key="2">
    <source>
        <dbReference type="EMBL" id="NML26561.1"/>
    </source>
</evidence>
<keyword evidence="1" id="KW-0732">Signal</keyword>
<feature type="signal peptide" evidence="1">
    <location>
        <begin position="1"/>
        <end position="23"/>
    </location>
</feature>
<protein>
    <submittedName>
        <fullName evidence="2">Zinc ABC transporter solute-binding protein</fullName>
    </submittedName>
</protein>
<comment type="caution">
    <text evidence="2">The sequence shown here is derived from an EMBL/GenBank/DDBJ whole genome shotgun (WGS) entry which is preliminary data.</text>
</comment>
<dbReference type="PANTHER" id="PTHR42953:SF2">
    <property type="entry name" value="ADHESION PROTEIN"/>
    <property type="match status" value="1"/>
</dbReference>
<dbReference type="Pfam" id="PF01297">
    <property type="entry name" value="ZnuA"/>
    <property type="match status" value="1"/>
</dbReference>
<proteinExistence type="predicted"/>
<evidence type="ECO:0000256" key="1">
    <source>
        <dbReference type="SAM" id="SignalP"/>
    </source>
</evidence>
<dbReference type="InterPro" id="IPR006127">
    <property type="entry name" value="ZnuA-like"/>
</dbReference>
<organism evidence="2 3">
    <name type="scientific">Zoogloea dura</name>
    <dbReference type="NCBI Taxonomy" id="2728840"/>
    <lineage>
        <taxon>Bacteria</taxon>
        <taxon>Pseudomonadati</taxon>
        <taxon>Pseudomonadota</taxon>
        <taxon>Betaproteobacteria</taxon>
        <taxon>Rhodocyclales</taxon>
        <taxon>Zoogloeaceae</taxon>
        <taxon>Zoogloea</taxon>
    </lineage>
</organism>
<dbReference type="SUPFAM" id="SSF53807">
    <property type="entry name" value="Helical backbone' metal receptor"/>
    <property type="match status" value="1"/>
</dbReference>